<organism evidence="6 7">
    <name type="scientific">Arabis alpina</name>
    <name type="common">Alpine rock-cress</name>
    <dbReference type="NCBI Taxonomy" id="50452"/>
    <lineage>
        <taxon>Eukaryota</taxon>
        <taxon>Viridiplantae</taxon>
        <taxon>Streptophyta</taxon>
        <taxon>Embryophyta</taxon>
        <taxon>Tracheophyta</taxon>
        <taxon>Spermatophyta</taxon>
        <taxon>Magnoliopsida</taxon>
        <taxon>eudicotyledons</taxon>
        <taxon>Gunneridae</taxon>
        <taxon>Pentapetalae</taxon>
        <taxon>rosids</taxon>
        <taxon>malvids</taxon>
        <taxon>Brassicales</taxon>
        <taxon>Brassicaceae</taxon>
        <taxon>Arabideae</taxon>
        <taxon>Arabis</taxon>
    </lineage>
</organism>
<evidence type="ECO:0000256" key="3">
    <source>
        <dbReference type="SAM" id="Coils"/>
    </source>
</evidence>
<sequence>MLKSNESSEEIMMKDTEVEVCSEEEGFEGAWFRAILEENTTTRRRKRIRVRYLSLLSEDGSSPLVEHIEQRFIRPVPLEKDYEGMVLEEGVFVDAYWKDGYWTGFVVKTLKDDNFLVSFDKPVDILQFERKLLRVHLHWNGLEWKQPQKMELSKSMFSPGTKVEVRSLINTNEVVWTPAMVIKEIEVDVKKKLIVKEECSDLSSDGDEAKTNPAFYVRYVRPTPPHFSVEEYSLMQTVEAFHDFIWRRGRVRKILYDKSYTVGLVDTNKEYEFQHSDLRPFKVWEDGVWCDGPKHKLVIETPSSVLIKQSVRSSPGSKKMSSKEATLAKAKTVSVRRSLNPEESGETLAKAKTVSFNGALRMKNIDAVMKDTTFVARTPQVISIANESVSPVTPSPIITTTPETQEKTSPEETFQLMRNHNGLSAADSTKEKVMGSPQMNGDATPVIIPQAIPIETVPPVTPVVHETPMKEPEAKTQGNAFPEKSLHNSLAMDSTGKKMSAEQNMKKYTRKRKRGQEHDSNLDEAGKGCNGSKELITDTIESDDDQPLSAWILGGKSPSGSLKSKLSSGQCLNTCTNSSIDETRANEDTTMVLPFVKHSPLWKAVESLEVFKSAKQRPHFSPVLNKREEFREGLAMGAMVNFSALLQRVNKLQFDTPQSTLESLKECFFEIEEYGFDVKAPLSRINLLFSLKDSQMSTMEEIKAKEREMVEDLSKKQKREEDLRELRRQIVDLEKKKKAMEKKIAEIQSCTSALDSKMQDMELEFTSIVSAPW</sequence>
<dbReference type="CDD" id="cd20405">
    <property type="entry name" value="Tudor_Agenet_AtDUF_rpt1_3"/>
    <property type="match status" value="2"/>
</dbReference>
<feature type="compositionally biased region" description="Basic and acidic residues" evidence="4">
    <location>
        <begin position="516"/>
        <end position="526"/>
    </location>
</feature>
<evidence type="ECO:0000256" key="4">
    <source>
        <dbReference type="SAM" id="MobiDB-lite"/>
    </source>
</evidence>
<feature type="coiled-coil region" evidence="3">
    <location>
        <begin position="696"/>
        <end position="750"/>
    </location>
</feature>
<feature type="region of interest" description="Disordered" evidence="4">
    <location>
        <begin position="509"/>
        <end position="531"/>
    </location>
</feature>
<dbReference type="CDD" id="cd20406">
    <property type="entry name" value="Tudor_Agenet_AtDUF_rpt2_4"/>
    <property type="match status" value="2"/>
</dbReference>
<feature type="domain" description="Agenet" evidence="5">
    <location>
        <begin position="155"/>
        <end position="228"/>
    </location>
</feature>
<feature type="domain" description="Agenet" evidence="5">
    <location>
        <begin position="85"/>
        <end position="141"/>
    </location>
</feature>
<name>A0A087GF13_ARAAL</name>
<dbReference type="InterPro" id="IPR008395">
    <property type="entry name" value="Agenet-like_dom"/>
</dbReference>
<protein>
    <recommendedName>
        <fullName evidence="5">Agenet domain-containing protein</fullName>
    </recommendedName>
</protein>
<keyword evidence="7" id="KW-1185">Reference proteome</keyword>
<evidence type="ECO:0000313" key="7">
    <source>
        <dbReference type="Proteomes" id="UP000029120"/>
    </source>
</evidence>
<keyword evidence="1" id="KW-0813">Transport</keyword>
<dbReference type="EMBL" id="CM002876">
    <property type="protein sequence ID" value="KFK28465.1"/>
    <property type="molecule type" value="Genomic_DNA"/>
</dbReference>
<gene>
    <name evidence="6" type="ordered locus">AALP_Aa8g517400</name>
</gene>
<evidence type="ECO:0000256" key="2">
    <source>
        <dbReference type="ARBA" id="ARBA00022604"/>
    </source>
</evidence>
<dbReference type="AlphaFoldDB" id="A0A087GF13"/>
<dbReference type="PANTHER" id="PTHR31917:SF153">
    <property type="entry name" value="DUF724 DOMAIN-CONTAINING PROTEIN 3-RELATED"/>
    <property type="match status" value="1"/>
</dbReference>
<dbReference type="InterPro" id="IPR014002">
    <property type="entry name" value="Agenet_dom_plant"/>
</dbReference>
<feature type="domain" description="Agenet" evidence="5">
    <location>
        <begin position="230"/>
        <end position="286"/>
    </location>
</feature>
<evidence type="ECO:0000259" key="5">
    <source>
        <dbReference type="SMART" id="SM00743"/>
    </source>
</evidence>
<dbReference type="PANTHER" id="PTHR31917">
    <property type="entry name" value="AGENET DOMAIN-CONTAINING PROTEIN-RELATED"/>
    <property type="match status" value="1"/>
</dbReference>
<evidence type="ECO:0000313" key="6">
    <source>
        <dbReference type="EMBL" id="KFK28465.1"/>
    </source>
</evidence>
<dbReference type="OMA" id="RERHAIN"/>
<accession>A0A087GF13</accession>
<evidence type="ECO:0000256" key="1">
    <source>
        <dbReference type="ARBA" id="ARBA00022448"/>
    </source>
</evidence>
<dbReference type="InterPro" id="IPR007930">
    <property type="entry name" value="DUF724"/>
</dbReference>
<dbReference type="eggNOG" id="ENOG502QTQX">
    <property type="taxonomic scope" value="Eukaryota"/>
</dbReference>
<dbReference type="Proteomes" id="UP000029120">
    <property type="component" value="Chromosome 8"/>
</dbReference>
<proteinExistence type="predicted"/>
<keyword evidence="3" id="KW-0175">Coiled coil</keyword>
<dbReference type="OrthoDB" id="687110at2759"/>
<dbReference type="Pfam" id="PF05641">
    <property type="entry name" value="Agenet"/>
    <property type="match status" value="2"/>
</dbReference>
<dbReference type="Pfam" id="PF05266">
    <property type="entry name" value="DUF724"/>
    <property type="match status" value="1"/>
</dbReference>
<dbReference type="SMART" id="SM00743">
    <property type="entry name" value="Agenet"/>
    <property type="match status" value="4"/>
</dbReference>
<reference evidence="7" key="1">
    <citation type="journal article" date="2015" name="Nat. Plants">
        <title>Genome expansion of Arabis alpina linked with retrotransposition and reduced symmetric DNA methylation.</title>
        <authorList>
            <person name="Willing E.M."/>
            <person name="Rawat V."/>
            <person name="Mandakova T."/>
            <person name="Maumus F."/>
            <person name="James G.V."/>
            <person name="Nordstroem K.J."/>
            <person name="Becker C."/>
            <person name="Warthmann N."/>
            <person name="Chica C."/>
            <person name="Szarzynska B."/>
            <person name="Zytnicki M."/>
            <person name="Albani M.C."/>
            <person name="Kiefer C."/>
            <person name="Bergonzi S."/>
            <person name="Castaings L."/>
            <person name="Mateos J.L."/>
            <person name="Berns M.C."/>
            <person name="Bujdoso N."/>
            <person name="Piofczyk T."/>
            <person name="de Lorenzo L."/>
            <person name="Barrero-Sicilia C."/>
            <person name="Mateos I."/>
            <person name="Piednoel M."/>
            <person name="Hagmann J."/>
            <person name="Chen-Min-Tao R."/>
            <person name="Iglesias-Fernandez R."/>
            <person name="Schuster S.C."/>
            <person name="Alonso-Blanco C."/>
            <person name="Roudier F."/>
            <person name="Carbonero P."/>
            <person name="Paz-Ares J."/>
            <person name="Davis S.J."/>
            <person name="Pecinka A."/>
            <person name="Quesneville H."/>
            <person name="Colot V."/>
            <person name="Lysak M.A."/>
            <person name="Weigel D."/>
            <person name="Coupland G."/>
            <person name="Schneeberger K."/>
        </authorList>
    </citation>
    <scope>NUCLEOTIDE SEQUENCE [LARGE SCALE GENOMIC DNA]</scope>
    <source>
        <strain evidence="7">cv. Pajares</strain>
    </source>
</reference>
<keyword evidence="2" id="KW-0341">Growth regulation</keyword>
<feature type="domain" description="Agenet" evidence="5">
    <location>
        <begin position="10"/>
        <end position="81"/>
    </location>
</feature>
<dbReference type="Gramene" id="KFK28465">
    <property type="protein sequence ID" value="KFK28465"/>
    <property type="gene ID" value="AALP_AA8G517400"/>
</dbReference>